<comment type="caution">
    <text evidence="1">The sequence shown here is derived from an EMBL/GenBank/DDBJ whole genome shotgun (WGS) entry which is preliminary data.</text>
</comment>
<proteinExistence type="predicted"/>
<accession>A0ABR6S228</accession>
<gene>
    <name evidence="1" type="ORF">GNE12_00710</name>
</gene>
<reference evidence="1 2" key="1">
    <citation type="submission" date="2019-11" db="EMBL/GenBank/DDBJ databases">
        <title>Comparison of genomes from free-living endosymbiotic cyanobacteria isolated from Azolla.</title>
        <authorList>
            <person name="Thiel T."/>
            <person name="Pratte B."/>
        </authorList>
    </citation>
    <scope>NUCLEOTIDE SEQUENCE [LARGE SCALE GENOMIC DNA]</scope>
    <source>
        <strain evidence="1 2">N2B</strain>
    </source>
</reference>
<evidence type="ECO:0000313" key="1">
    <source>
        <dbReference type="EMBL" id="MBC1300433.1"/>
    </source>
</evidence>
<dbReference type="GeneID" id="58721816"/>
<dbReference type="Proteomes" id="UP000570851">
    <property type="component" value="Unassembled WGS sequence"/>
</dbReference>
<dbReference type="RefSeq" id="WP_041456382.1">
    <property type="nucleotide sequence ID" value="NZ_JACKZP010000002.1"/>
</dbReference>
<name>A0ABR6S228_ANAVA</name>
<sequence>MIANFRSDANANEALPVGWLELSEIQQIIYFFKKKLYVKLPAWNQDNLVLGYGANINSLCCKYTSLRLHPTYS</sequence>
<dbReference type="EMBL" id="JACKZP010000002">
    <property type="protein sequence ID" value="MBC1300433.1"/>
    <property type="molecule type" value="Genomic_DNA"/>
</dbReference>
<protein>
    <submittedName>
        <fullName evidence="1">Uncharacterized protein</fullName>
    </submittedName>
</protein>
<keyword evidence="2" id="KW-1185">Reference proteome</keyword>
<evidence type="ECO:0000313" key="2">
    <source>
        <dbReference type="Proteomes" id="UP000570851"/>
    </source>
</evidence>
<organism evidence="1 2">
    <name type="scientific">Trichormus variabilis N2B</name>
    <dbReference type="NCBI Taxonomy" id="2681315"/>
    <lineage>
        <taxon>Bacteria</taxon>
        <taxon>Bacillati</taxon>
        <taxon>Cyanobacteriota</taxon>
        <taxon>Cyanophyceae</taxon>
        <taxon>Nostocales</taxon>
        <taxon>Nostocaceae</taxon>
        <taxon>Trichormus</taxon>
    </lineage>
</organism>